<dbReference type="VEuPathDB" id="FungiDB:PTTG_05870"/>
<proteinExistence type="predicted"/>
<evidence type="ECO:0000256" key="2">
    <source>
        <dbReference type="SAM" id="SignalP"/>
    </source>
</evidence>
<dbReference type="PANTHER" id="PTHR35567">
    <property type="entry name" value="MALATE DEHYDROGENASE (AFU_ORTHOLOGUE AFUA_2G13800)"/>
    <property type="match status" value="1"/>
</dbReference>
<reference evidence="4" key="4">
    <citation type="submission" date="2025-05" db="UniProtKB">
        <authorList>
            <consortium name="EnsemblFungi"/>
        </authorList>
    </citation>
    <scope>IDENTIFICATION</scope>
    <source>
        <strain evidence="4">isolate 1-1 / race 1 (BBBD)</strain>
    </source>
</reference>
<keyword evidence="2" id="KW-0732">Signal</keyword>
<dbReference type="Proteomes" id="UP000005240">
    <property type="component" value="Unassembled WGS sequence"/>
</dbReference>
<evidence type="ECO:0000256" key="1">
    <source>
        <dbReference type="SAM" id="MobiDB-lite"/>
    </source>
</evidence>
<reference evidence="4 5" key="3">
    <citation type="journal article" date="2017" name="G3 (Bethesda)">
        <title>Comparative analysis highlights variable genome content of wheat rusts and divergence of the mating loci.</title>
        <authorList>
            <person name="Cuomo C.A."/>
            <person name="Bakkeren G."/>
            <person name="Khalil H.B."/>
            <person name="Panwar V."/>
            <person name="Joly D."/>
            <person name="Linning R."/>
            <person name="Sakthikumar S."/>
            <person name="Song X."/>
            <person name="Adiconis X."/>
            <person name="Fan L."/>
            <person name="Goldberg J.M."/>
            <person name="Levin J.Z."/>
            <person name="Young S."/>
            <person name="Zeng Q."/>
            <person name="Anikster Y."/>
            <person name="Bruce M."/>
            <person name="Wang M."/>
            <person name="Yin C."/>
            <person name="McCallum B."/>
            <person name="Szabo L.J."/>
            <person name="Hulbert S."/>
            <person name="Chen X."/>
            <person name="Fellers J.P."/>
        </authorList>
    </citation>
    <scope>NUCLEOTIDE SEQUENCE</scope>
    <source>
        <strain evidence="4">isolate 1-1 / race 1 (BBBD)</strain>
        <strain evidence="5">Isolate 1-1 / race 1 (BBBD)</strain>
    </source>
</reference>
<protein>
    <submittedName>
        <fullName evidence="3 4">Uncharacterized protein</fullName>
    </submittedName>
</protein>
<dbReference type="EnsemblFungi" id="PTTG_05870-t43_1">
    <property type="protein sequence ID" value="PTTG_05870-t43_1-p1"/>
    <property type="gene ID" value="PTTG_05870"/>
</dbReference>
<evidence type="ECO:0000313" key="5">
    <source>
        <dbReference type="Proteomes" id="UP000005240"/>
    </source>
</evidence>
<reference evidence="3" key="1">
    <citation type="submission" date="2009-11" db="EMBL/GenBank/DDBJ databases">
        <authorList>
            <consortium name="The Broad Institute Genome Sequencing Platform"/>
            <person name="Ward D."/>
            <person name="Feldgarden M."/>
            <person name="Earl A."/>
            <person name="Young S.K."/>
            <person name="Zeng Q."/>
            <person name="Koehrsen M."/>
            <person name="Alvarado L."/>
            <person name="Berlin A."/>
            <person name="Bochicchio J."/>
            <person name="Borenstein D."/>
            <person name="Chapman S.B."/>
            <person name="Chen Z."/>
            <person name="Engels R."/>
            <person name="Freedman E."/>
            <person name="Gellesch M."/>
            <person name="Goldberg J."/>
            <person name="Griggs A."/>
            <person name="Gujja S."/>
            <person name="Heilman E."/>
            <person name="Heiman D."/>
            <person name="Hepburn T."/>
            <person name="Howarth C."/>
            <person name="Jen D."/>
            <person name="Larson L."/>
            <person name="Lewis B."/>
            <person name="Mehta T."/>
            <person name="Park D."/>
            <person name="Pearson M."/>
            <person name="Roberts A."/>
            <person name="Saif S."/>
            <person name="Shea T."/>
            <person name="Shenoy N."/>
            <person name="Sisk P."/>
            <person name="Stolte C."/>
            <person name="Sykes S."/>
            <person name="Thomson T."/>
            <person name="Walk T."/>
            <person name="White J."/>
            <person name="Yandava C."/>
            <person name="Izard J."/>
            <person name="Baranova O.V."/>
            <person name="Blanton J.M."/>
            <person name="Tanner A.C."/>
            <person name="Dewhirst F.E."/>
            <person name="Haas B."/>
            <person name="Nusbaum C."/>
            <person name="Birren B."/>
        </authorList>
    </citation>
    <scope>NUCLEOTIDE SEQUENCE [LARGE SCALE GENOMIC DNA]</scope>
    <source>
        <strain evidence="3">1-1 BBBD Race 1</strain>
    </source>
</reference>
<reference evidence="3" key="2">
    <citation type="submission" date="2016-05" db="EMBL/GenBank/DDBJ databases">
        <title>Comparative analysis highlights variable genome content of wheat rusts and divergence of the mating loci.</title>
        <authorList>
            <person name="Cuomo C.A."/>
            <person name="Bakkeren G."/>
            <person name="Szabo L."/>
            <person name="Khalil H."/>
            <person name="Joly D."/>
            <person name="Goldberg J."/>
            <person name="Young S."/>
            <person name="Zeng Q."/>
            <person name="Fellers J."/>
        </authorList>
    </citation>
    <scope>NUCLEOTIDE SEQUENCE [LARGE SCALE GENOMIC DNA]</scope>
    <source>
        <strain evidence="3">1-1 BBBD Race 1</strain>
    </source>
</reference>
<sequence>MLLYRLGTIVLVNWVGVLVMAQTTVDLGLPKNSGLAIPPNQKKVFTALGSGFQLYKCTASGASFAWTNIGASADLYDLNNVPNPQTVPDELMRGGRSTAPRPVLGGDKGFKLVGRHFFNTDAKPQPVFQINKDSVTAKKVASTKSPGKPGRNADWLQLSVVTPNGFANTIFRTSTRGGQLAGVPCQSQDTKAVRQVPYAALVSCGKSQKNHKL</sequence>
<dbReference type="AlphaFoldDB" id="A0A180GV13"/>
<name>A0A180GV13_PUCT1</name>
<gene>
    <name evidence="3" type="ORF">PTTG_05870</name>
</gene>
<organism evidence="3">
    <name type="scientific">Puccinia triticina (isolate 1-1 / race 1 (BBBD))</name>
    <name type="common">Brown leaf rust fungus</name>
    <dbReference type="NCBI Taxonomy" id="630390"/>
    <lineage>
        <taxon>Eukaryota</taxon>
        <taxon>Fungi</taxon>
        <taxon>Dikarya</taxon>
        <taxon>Basidiomycota</taxon>
        <taxon>Pucciniomycotina</taxon>
        <taxon>Pucciniomycetes</taxon>
        <taxon>Pucciniales</taxon>
        <taxon>Pucciniaceae</taxon>
        <taxon>Puccinia</taxon>
    </lineage>
</organism>
<dbReference type="Pfam" id="PF11937">
    <property type="entry name" value="DUF3455"/>
    <property type="match status" value="1"/>
</dbReference>
<evidence type="ECO:0000313" key="3">
    <source>
        <dbReference type="EMBL" id="OAV95823.1"/>
    </source>
</evidence>
<dbReference type="EMBL" id="ADAS02000025">
    <property type="protein sequence ID" value="OAV95823.1"/>
    <property type="molecule type" value="Genomic_DNA"/>
</dbReference>
<dbReference type="OrthoDB" id="2497015at2759"/>
<accession>A0A180GV13</accession>
<dbReference type="InterPro" id="IPR021851">
    <property type="entry name" value="DUF3455"/>
</dbReference>
<feature type="signal peptide" evidence="2">
    <location>
        <begin position="1"/>
        <end position="21"/>
    </location>
</feature>
<feature type="chain" id="PRO_5008110304" evidence="2">
    <location>
        <begin position="22"/>
        <end position="213"/>
    </location>
</feature>
<evidence type="ECO:0000313" key="4">
    <source>
        <dbReference type="EnsemblFungi" id="PTTG_05870-t43_1-p1"/>
    </source>
</evidence>
<dbReference type="PANTHER" id="PTHR35567:SF1">
    <property type="entry name" value="CONSERVED FUNGAL PROTEIN (AFU_ORTHOLOGUE AFUA_1G14230)"/>
    <property type="match status" value="1"/>
</dbReference>
<feature type="region of interest" description="Disordered" evidence="1">
    <location>
        <begin position="86"/>
        <end position="105"/>
    </location>
</feature>
<keyword evidence="5" id="KW-1185">Reference proteome</keyword>